<evidence type="ECO:0000256" key="6">
    <source>
        <dbReference type="ARBA" id="ARBA00022692"/>
    </source>
</evidence>
<keyword evidence="11" id="KW-1185">Reference proteome</keyword>
<accession>A0A5B9PNM1</accession>
<dbReference type="OrthoDB" id="284671at2"/>
<dbReference type="RefSeq" id="WP_075083023.1">
    <property type="nucleotide sequence ID" value="NZ_CP042912.1"/>
</dbReference>
<evidence type="ECO:0000256" key="7">
    <source>
        <dbReference type="ARBA" id="ARBA00022989"/>
    </source>
</evidence>
<dbReference type="PANTHER" id="PTHR12726">
    <property type="entry name" value="CERAMIDE GLUCOSYLTRANSFERASE"/>
    <property type="match status" value="1"/>
</dbReference>
<evidence type="ECO:0000256" key="9">
    <source>
        <dbReference type="SAM" id="Phobius"/>
    </source>
</evidence>
<keyword evidence="5 10" id="KW-0808">Transferase</keyword>
<dbReference type="STRING" id="980251.GCA_001642875_00228"/>
<evidence type="ECO:0000256" key="1">
    <source>
        <dbReference type="ARBA" id="ARBA00004141"/>
    </source>
</evidence>
<proteinExistence type="predicted"/>
<evidence type="ECO:0000256" key="4">
    <source>
        <dbReference type="ARBA" id="ARBA00022676"/>
    </source>
</evidence>
<name>A0A5B9PNM1_9BACT</name>
<dbReference type="InterPro" id="IPR029044">
    <property type="entry name" value="Nucleotide-diphossugar_trans"/>
</dbReference>
<dbReference type="InterPro" id="IPR025993">
    <property type="entry name" value="Ceramide_glucosylTrfase"/>
</dbReference>
<keyword evidence="6 9" id="KW-0812">Transmembrane</keyword>
<evidence type="ECO:0000256" key="3">
    <source>
        <dbReference type="ARBA" id="ARBA00004991"/>
    </source>
</evidence>
<protein>
    <submittedName>
        <fullName evidence="10">N-glycosyltransferase</fullName>
    </submittedName>
</protein>
<comment type="subcellular location">
    <subcellularLocation>
        <location evidence="1">Membrane</location>
        <topology evidence="1">Multi-pass membrane protein</topology>
    </subcellularLocation>
</comment>
<dbReference type="EMBL" id="CP042912">
    <property type="protein sequence ID" value="QEG23853.1"/>
    <property type="molecule type" value="Genomic_DNA"/>
</dbReference>
<keyword evidence="4" id="KW-0328">Glycosyltransferase</keyword>
<dbReference type="CDD" id="cd00761">
    <property type="entry name" value="Glyco_tranf_GTA_type"/>
    <property type="match status" value="1"/>
</dbReference>
<dbReference type="Pfam" id="PF13506">
    <property type="entry name" value="Glyco_transf_21"/>
    <property type="match status" value="1"/>
</dbReference>
<evidence type="ECO:0000313" key="11">
    <source>
        <dbReference type="Proteomes" id="UP000322214"/>
    </source>
</evidence>
<evidence type="ECO:0000313" key="10">
    <source>
        <dbReference type="EMBL" id="QEG23853.1"/>
    </source>
</evidence>
<dbReference type="GO" id="GO:0016020">
    <property type="term" value="C:membrane"/>
    <property type="evidence" value="ECO:0007669"/>
    <property type="project" value="UniProtKB-SubCell"/>
</dbReference>
<evidence type="ECO:0000256" key="2">
    <source>
        <dbReference type="ARBA" id="ARBA00004760"/>
    </source>
</evidence>
<evidence type="ECO:0000256" key="8">
    <source>
        <dbReference type="ARBA" id="ARBA00023136"/>
    </source>
</evidence>
<dbReference type="GO" id="GO:0006679">
    <property type="term" value="P:glucosylceramide biosynthetic process"/>
    <property type="evidence" value="ECO:0007669"/>
    <property type="project" value="TreeGrafter"/>
</dbReference>
<dbReference type="AlphaFoldDB" id="A0A5B9PNM1"/>
<comment type="pathway">
    <text evidence="3">Sphingolipid metabolism.</text>
</comment>
<dbReference type="Gene3D" id="3.90.550.10">
    <property type="entry name" value="Spore Coat Polysaccharide Biosynthesis Protein SpsA, Chain A"/>
    <property type="match status" value="1"/>
</dbReference>
<dbReference type="PANTHER" id="PTHR12726:SF0">
    <property type="entry name" value="CERAMIDE GLUCOSYLTRANSFERASE"/>
    <property type="match status" value="1"/>
</dbReference>
<dbReference type="GO" id="GO:0008120">
    <property type="term" value="F:ceramide glucosyltransferase activity"/>
    <property type="evidence" value="ECO:0007669"/>
    <property type="project" value="TreeGrafter"/>
</dbReference>
<feature type="transmembrane region" description="Helical" evidence="9">
    <location>
        <begin position="319"/>
        <end position="336"/>
    </location>
</feature>
<organism evidence="10 11">
    <name type="scientific">Mariniblastus fucicola</name>
    <dbReference type="NCBI Taxonomy" id="980251"/>
    <lineage>
        <taxon>Bacteria</taxon>
        <taxon>Pseudomonadati</taxon>
        <taxon>Planctomycetota</taxon>
        <taxon>Planctomycetia</taxon>
        <taxon>Pirellulales</taxon>
        <taxon>Pirellulaceae</taxon>
        <taxon>Mariniblastus</taxon>
    </lineage>
</organism>
<dbReference type="Proteomes" id="UP000322214">
    <property type="component" value="Chromosome"/>
</dbReference>
<reference evidence="10 11" key="1">
    <citation type="submission" date="2019-08" db="EMBL/GenBank/DDBJ databases">
        <title>Deep-cultivation of Planctomycetes and their phenomic and genomic characterization uncovers novel biology.</title>
        <authorList>
            <person name="Wiegand S."/>
            <person name="Jogler M."/>
            <person name="Boedeker C."/>
            <person name="Pinto D."/>
            <person name="Vollmers J."/>
            <person name="Rivas-Marin E."/>
            <person name="Kohn T."/>
            <person name="Peeters S.H."/>
            <person name="Heuer A."/>
            <person name="Rast P."/>
            <person name="Oberbeckmann S."/>
            <person name="Bunk B."/>
            <person name="Jeske O."/>
            <person name="Meyerdierks A."/>
            <person name="Storesund J.E."/>
            <person name="Kallscheuer N."/>
            <person name="Luecker S."/>
            <person name="Lage O.M."/>
            <person name="Pohl T."/>
            <person name="Merkel B.J."/>
            <person name="Hornburger P."/>
            <person name="Mueller R.-W."/>
            <person name="Bruemmer F."/>
            <person name="Labrenz M."/>
            <person name="Spormann A.M."/>
            <person name="Op den Camp H."/>
            <person name="Overmann J."/>
            <person name="Amann R."/>
            <person name="Jetten M.S.M."/>
            <person name="Mascher T."/>
            <person name="Medema M.H."/>
            <person name="Devos D.P."/>
            <person name="Kaster A.-K."/>
            <person name="Ovreas L."/>
            <person name="Rohde M."/>
            <person name="Galperin M.Y."/>
            <person name="Jogler C."/>
        </authorList>
    </citation>
    <scope>NUCLEOTIDE SEQUENCE [LARGE SCALE GENOMIC DNA]</scope>
    <source>
        <strain evidence="10 11">FC18</strain>
    </source>
</reference>
<gene>
    <name evidence="10" type="ORF">MFFC18_37570</name>
</gene>
<comment type="pathway">
    <text evidence="2">Lipid metabolism; sphingolipid metabolism.</text>
</comment>
<keyword evidence="8 9" id="KW-0472">Membrane</keyword>
<keyword evidence="7 9" id="KW-1133">Transmembrane helix</keyword>
<feature type="transmembrane region" description="Helical" evidence="9">
    <location>
        <begin position="282"/>
        <end position="307"/>
    </location>
</feature>
<evidence type="ECO:0000256" key="5">
    <source>
        <dbReference type="ARBA" id="ARBA00022679"/>
    </source>
</evidence>
<sequence>MISFLAILLTLVVLLLSLTQTLLVIQYYWFHRDAQTEIESPVEPENFPKAAIILCLRGHEESTPECIAELIGQDYPDYQLHIAFDSPDDPAAKQVEDFFESHNSNVHLHFFEPQADCSYKCSGIVHVLDQLSDDVEIVAFCDGDAIVDVNWLRDLAIPMMQDASIGATTGNRWFAPYNHSIGALIRKHWNAAAVVQMQAYDIAWGGSMAVRKSTIERCNLREHWQTTFCEDTVITNLMKQQGLRLHRVPNLVVENREATTLSDCFEWIARQLLTVRLHHPGWPLVLGHGVATGLATIVAPIAAVLMFATGYTFAGRSVFIIWMVYQILNLVLLWVIERCNLAAIAQRNASEVVQSAPSSDMSLLALPGVQILHPLAVLKAFFMSTVKWRGVTYAIDANRVRVKESE</sequence>
<dbReference type="SUPFAM" id="SSF53448">
    <property type="entry name" value="Nucleotide-diphospho-sugar transferases"/>
    <property type="match status" value="1"/>
</dbReference>
<dbReference type="KEGG" id="mff:MFFC18_37570"/>